<dbReference type="AlphaFoldDB" id="A0A1D7QNV4"/>
<feature type="transmembrane region" description="Helical" evidence="2">
    <location>
        <begin position="12"/>
        <end position="32"/>
    </location>
</feature>
<proteinExistence type="predicted"/>
<dbReference type="KEGG" id="psty:BFS30_26120"/>
<keyword evidence="2" id="KW-0472">Membrane</keyword>
<keyword evidence="5" id="KW-1185">Reference proteome</keyword>
<dbReference type="RefSeq" id="WP_069381998.1">
    <property type="nucleotide sequence ID" value="NZ_CP017141.1"/>
</dbReference>
<keyword evidence="2" id="KW-1133">Transmembrane helix</keyword>
<feature type="transmembrane region" description="Helical" evidence="2">
    <location>
        <begin position="454"/>
        <end position="478"/>
    </location>
</feature>
<evidence type="ECO:0000313" key="5">
    <source>
        <dbReference type="Proteomes" id="UP000094313"/>
    </source>
</evidence>
<reference evidence="4 5" key="1">
    <citation type="submission" date="2016-08" db="EMBL/GenBank/DDBJ databases">
        <authorList>
            <person name="Seilhamer J.J."/>
        </authorList>
    </citation>
    <scope>NUCLEOTIDE SEQUENCE [LARGE SCALE GENOMIC DNA]</scope>
    <source>
        <strain evidence="4 5">DX4</strain>
    </source>
</reference>
<name>A0A1D7QNV4_9SPHI</name>
<accession>A0A1D7QNV4</accession>
<dbReference type="GO" id="GO:0004713">
    <property type="term" value="F:protein tyrosine kinase activity"/>
    <property type="evidence" value="ECO:0007669"/>
    <property type="project" value="TreeGrafter"/>
</dbReference>
<evidence type="ECO:0000256" key="1">
    <source>
        <dbReference type="SAM" id="Coils"/>
    </source>
</evidence>
<evidence type="ECO:0000259" key="3">
    <source>
        <dbReference type="Pfam" id="PF01656"/>
    </source>
</evidence>
<dbReference type="PANTHER" id="PTHR32309">
    <property type="entry name" value="TYROSINE-PROTEIN KINASE"/>
    <property type="match status" value="1"/>
</dbReference>
<keyword evidence="1" id="KW-0175">Coiled coil</keyword>
<organism evidence="4 5">
    <name type="scientific">Pedobacter steynii</name>
    <dbReference type="NCBI Taxonomy" id="430522"/>
    <lineage>
        <taxon>Bacteria</taxon>
        <taxon>Pseudomonadati</taxon>
        <taxon>Bacteroidota</taxon>
        <taxon>Sphingobacteriia</taxon>
        <taxon>Sphingobacteriales</taxon>
        <taxon>Sphingobacteriaceae</taxon>
        <taxon>Pedobacter</taxon>
    </lineage>
</organism>
<dbReference type="InterPro" id="IPR027417">
    <property type="entry name" value="P-loop_NTPase"/>
</dbReference>
<dbReference type="EMBL" id="CP017141">
    <property type="protein sequence ID" value="AOM80336.1"/>
    <property type="molecule type" value="Genomic_DNA"/>
</dbReference>
<dbReference type="OrthoDB" id="972983at2"/>
<gene>
    <name evidence="4" type="ORF">BFS30_26120</name>
</gene>
<evidence type="ECO:0000256" key="2">
    <source>
        <dbReference type="SAM" id="Phobius"/>
    </source>
</evidence>
<dbReference type="PANTHER" id="PTHR32309:SF13">
    <property type="entry name" value="FERRIC ENTEROBACTIN TRANSPORT PROTEIN FEPE"/>
    <property type="match status" value="1"/>
</dbReference>
<dbReference type="GO" id="GO:0005886">
    <property type="term" value="C:plasma membrane"/>
    <property type="evidence" value="ECO:0007669"/>
    <property type="project" value="TreeGrafter"/>
</dbReference>
<feature type="coiled-coil region" evidence="1">
    <location>
        <begin position="372"/>
        <end position="423"/>
    </location>
</feature>
<dbReference type="SUPFAM" id="SSF52540">
    <property type="entry name" value="P-loop containing nucleoside triphosphate hydrolases"/>
    <property type="match status" value="1"/>
</dbReference>
<dbReference type="Gene3D" id="3.40.50.300">
    <property type="entry name" value="P-loop containing nucleotide triphosphate hydrolases"/>
    <property type="match status" value="1"/>
</dbReference>
<dbReference type="InterPro" id="IPR002586">
    <property type="entry name" value="CobQ/CobB/MinD/ParA_Nub-bd_dom"/>
</dbReference>
<evidence type="ECO:0000313" key="4">
    <source>
        <dbReference type="EMBL" id="AOM80336.1"/>
    </source>
</evidence>
<dbReference type="Proteomes" id="UP000094313">
    <property type="component" value="Chromosome"/>
</dbReference>
<dbReference type="InterPro" id="IPR050445">
    <property type="entry name" value="Bact_polysacc_biosynth/exp"/>
</dbReference>
<sequence>MDLKVFLRLLLRYKWVLILVPLVALLLTFFLVKNLPKEYKSQVQMSTGLVDQSRQVASENQNTDFFKVNQQFSNIMEMMKMKKTMSTLSYSLILHDLLSAPESFKQYSEEIKKLNATDLQNVISLYSDKLFKKEVITTVDSGKYKLYDLLVSMGYDEISLNKKLSIYRIDNSDFINIEYTSENPLLSAFVVNTLSGEFINTYSANVSSNQNKSISVLDSLVKKKEMAMNSKNSELKNYKINNGVLNLDKQSEIIYKQITDYEERKSQALREIQSNQGAIANLNRKLNGTDQKYLGGGLVKENTNIVALNNQIKIASNNYIDNGFKPSDQRKVDSLQTLLTKQMQKSSDDNITDPVATKQSLIQQKNSMEIAVSLAQNSLRSIDAELNQLKAKYNTMVPFDAGVQNFERDADVATKEYMDALNRYNQSNVEKSIGLKLQVAQMGLPGPPEPSKKLIYMALSGISSFSFCLLIIFSMFLLDHTINNTKQLSGLNIGRVLGNINFIEEKDKDPRVIWGDNDKVTDFIVFKDLMRSLRFEISKTLDLDSGSKILGVTSVKSGEGKTFFTSALAYAFAMTGKKILLIGDDYTNRQPAENEKSLVTSQYFENFLVKKEIKTEDLITFLNKSSTSNSLLEIQSSSVLKAGFDYLKEKFDLILIDVDSLRSVNKAKEWLSFTDHSIAIFEAGSEINENDKEFVNYIRNHEGFAGWVLNKVKIKELNEKAPL</sequence>
<keyword evidence="2" id="KW-0812">Transmembrane</keyword>
<feature type="coiled-coil region" evidence="1">
    <location>
        <begin position="265"/>
        <end position="318"/>
    </location>
</feature>
<dbReference type="Pfam" id="PF01656">
    <property type="entry name" value="CbiA"/>
    <property type="match status" value="1"/>
</dbReference>
<feature type="domain" description="CobQ/CobB/MinD/ParA nucleotide binding" evidence="3">
    <location>
        <begin position="552"/>
        <end position="715"/>
    </location>
</feature>
<protein>
    <submittedName>
        <fullName evidence="4">Lipopolysaccharide biosynthesis protein</fullName>
    </submittedName>
</protein>